<comment type="subcellular location">
    <subcellularLocation>
        <location evidence="1">Membrane</location>
        <topology evidence="1">Multi-pass membrane protein</topology>
    </subcellularLocation>
</comment>
<dbReference type="AlphaFoldDB" id="A0A7U2I5T4"/>
<keyword evidence="2 6" id="KW-0812">Transmembrane</keyword>
<keyword evidence="3 6" id="KW-1133">Transmembrane helix</keyword>
<feature type="transmembrane region" description="Helical" evidence="6">
    <location>
        <begin position="129"/>
        <end position="149"/>
    </location>
</feature>
<dbReference type="OrthoDB" id="5278984at2759"/>
<evidence type="ECO:0000256" key="1">
    <source>
        <dbReference type="ARBA" id="ARBA00004141"/>
    </source>
</evidence>
<gene>
    <name evidence="8" type="ORF">JI435_115780</name>
</gene>
<feature type="transmembrane region" description="Helical" evidence="6">
    <location>
        <begin position="175"/>
        <end position="197"/>
    </location>
</feature>
<keyword evidence="4 6" id="KW-0472">Membrane</keyword>
<evidence type="ECO:0000259" key="7">
    <source>
        <dbReference type="Pfam" id="PF20684"/>
    </source>
</evidence>
<evidence type="ECO:0000313" key="9">
    <source>
        <dbReference type="Proteomes" id="UP000663193"/>
    </source>
</evidence>
<dbReference type="GO" id="GO:0016020">
    <property type="term" value="C:membrane"/>
    <property type="evidence" value="ECO:0007669"/>
    <property type="project" value="UniProtKB-SubCell"/>
</dbReference>
<evidence type="ECO:0000256" key="6">
    <source>
        <dbReference type="SAM" id="Phobius"/>
    </source>
</evidence>
<dbReference type="Proteomes" id="UP000663193">
    <property type="component" value="Chromosome 14"/>
</dbReference>
<name>A0A7U2I5T4_PHANO</name>
<evidence type="ECO:0000256" key="5">
    <source>
        <dbReference type="ARBA" id="ARBA00038359"/>
    </source>
</evidence>
<evidence type="ECO:0000256" key="2">
    <source>
        <dbReference type="ARBA" id="ARBA00022692"/>
    </source>
</evidence>
<evidence type="ECO:0000256" key="4">
    <source>
        <dbReference type="ARBA" id="ARBA00023136"/>
    </source>
</evidence>
<feature type="transmembrane region" description="Helical" evidence="6">
    <location>
        <begin position="95"/>
        <end position="117"/>
    </location>
</feature>
<organism evidence="8 9">
    <name type="scientific">Phaeosphaeria nodorum (strain SN15 / ATCC MYA-4574 / FGSC 10173)</name>
    <name type="common">Glume blotch fungus</name>
    <name type="synonym">Parastagonospora nodorum</name>
    <dbReference type="NCBI Taxonomy" id="321614"/>
    <lineage>
        <taxon>Eukaryota</taxon>
        <taxon>Fungi</taxon>
        <taxon>Dikarya</taxon>
        <taxon>Ascomycota</taxon>
        <taxon>Pezizomycotina</taxon>
        <taxon>Dothideomycetes</taxon>
        <taxon>Pleosporomycetidae</taxon>
        <taxon>Pleosporales</taxon>
        <taxon>Pleosporineae</taxon>
        <taxon>Phaeosphaeriaceae</taxon>
        <taxon>Parastagonospora</taxon>
    </lineage>
</organism>
<dbReference type="InterPro" id="IPR049326">
    <property type="entry name" value="Rhodopsin_dom_fungi"/>
</dbReference>
<comment type="similarity">
    <text evidence="5">Belongs to the SAT4 family.</text>
</comment>
<keyword evidence="9" id="KW-1185">Reference proteome</keyword>
<feature type="domain" description="Rhodopsin" evidence="7">
    <location>
        <begin position="34"/>
        <end position="273"/>
    </location>
</feature>
<dbReference type="OMA" id="INCAKMT"/>
<sequence length="347" mass="38075">MADVTPNSPYSNKAGTYLIPVCTVAAIALVLVVIRVYTRLSRTGRLHLDDWLIVVAEPLSLVGLSLAIAAVIHGWGKPISYFSPENLKETLRLQFALQTVWIVTYCLVRLSVACSLLRYGFDRSWRWPLYFIIGLQVTISSSYIVIQFAQCTPISSNWERIPGAKCWNIQPIINYGWAIASIYIATDLALSLMPVRLIRTLNRSTSEKILIFALMALGLLATGIACAKMTTFTTFGKGDPMQGTILPSLWAKLEEQVGIIASSLPCLKNPIERLLKSTGILKEHQLKRPSFVADLSLPAVPKDSDEQDSSVGSLINEDIRVDSAAVASTSNVNISAQGHRSKTLQAV</sequence>
<evidence type="ECO:0000313" key="8">
    <source>
        <dbReference type="EMBL" id="QRD02855.1"/>
    </source>
</evidence>
<dbReference type="KEGG" id="pno:SNOG_11578"/>
<dbReference type="Pfam" id="PF20684">
    <property type="entry name" value="Fung_rhodopsin"/>
    <property type="match status" value="1"/>
</dbReference>
<dbReference type="PANTHER" id="PTHR33048:SF129">
    <property type="entry name" value="INTEGRAL MEMBRANE PROTEIN-RELATED"/>
    <property type="match status" value="1"/>
</dbReference>
<protein>
    <recommendedName>
        <fullName evidence="7">Rhodopsin domain-containing protein</fullName>
    </recommendedName>
</protein>
<dbReference type="RefSeq" id="XP_001801818.1">
    <property type="nucleotide sequence ID" value="XM_001801766.1"/>
</dbReference>
<feature type="transmembrane region" description="Helical" evidence="6">
    <location>
        <begin position="17"/>
        <end position="38"/>
    </location>
</feature>
<proteinExistence type="inferred from homology"/>
<evidence type="ECO:0000256" key="3">
    <source>
        <dbReference type="ARBA" id="ARBA00022989"/>
    </source>
</evidence>
<dbReference type="InterPro" id="IPR052337">
    <property type="entry name" value="SAT4-like"/>
</dbReference>
<accession>A0A7U2I5T4</accession>
<feature type="transmembrane region" description="Helical" evidence="6">
    <location>
        <begin position="50"/>
        <end position="75"/>
    </location>
</feature>
<dbReference type="PANTHER" id="PTHR33048">
    <property type="entry name" value="PTH11-LIKE INTEGRAL MEMBRANE PROTEIN (AFU_ORTHOLOGUE AFUA_5G11245)"/>
    <property type="match status" value="1"/>
</dbReference>
<reference evidence="9" key="1">
    <citation type="journal article" date="2021" name="BMC Genomics">
        <title>Chromosome-level genome assembly and manually-curated proteome of model necrotroph Parastagonospora nodorum Sn15 reveals a genome-wide trove of candidate effector homologs, and redundancy of virulence-related functions within an accessory chromosome.</title>
        <authorList>
            <person name="Bertazzoni S."/>
            <person name="Jones D.A.B."/>
            <person name="Phan H.T."/>
            <person name="Tan K.-C."/>
            <person name="Hane J.K."/>
        </authorList>
    </citation>
    <scope>NUCLEOTIDE SEQUENCE [LARGE SCALE GENOMIC DNA]</scope>
    <source>
        <strain evidence="9">SN15 / ATCC MYA-4574 / FGSC 10173)</strain>
    </source>
</reference>
<dbReference type="VEuPathDB" id="FungiDB:JI435_115780"/>
<dbReference type="EMBL" id="CP069036">
    <property type="protein sequence ID" value="QRD02855.1"/>
    <property type="molecule type" value="Genomic_DNA"/>
</dbReference>
<feature type="transmembrane region" description="Helical" evidence="6">
    <location>
        <begin position="209"/>
        <end position="230"/>
    </location>
</feature>